<evidence type="ECO:0000256" key="3">
    <source>
        <dbReference type="SAM" id="SignalP"/>
    </source>
</evidence>
<evidence type="ECO:0000313" key="5">
    <source>
        <dbReference type="Proteomes" id="UP000001745"/>
    </source>
</evidence>
<name>B8MHU2_TALSN</name>
<sequence length="397" mass="43573">MMMAVQWAVWGLLTLATPIYALRTVAGSPCTAACGVTTNTTSDEIACIDSFYNTTDTGKNFQKCVSCLLSSPYQNTTIGETDVDWGLYNLRYAFSSCVYDFPVSVTNVSTPCLVSCTPLGPALNLQLTEPVGNSLENFCSSTSFADNIVTTCNNCYALTSQQAYLANFLESIRYNCHFPTPGGIAFSIASSRIFNTTQLPTTTGFSTPTSTSSGTSTVHKFLTVIIVMPIIGFLIIIALLTLCCFCLVRNRRKAAKRRRNNMHNRWAPNAFNAQWQPAWAGYPISAYHQTSPMLQQQHYMAGGMTPYGALVPGSGFQVVDHDGKRYEAGYSTHYISPVSPEVTNAQQPFQFGTDVTHTQDIKQPIVKQAEAYPAPQQEQPQQKIQEYYPPPDGPHAT</sequence>
<feature type="transmembrane region" description="Helical" evidence="2">
    <location>
        <begin position="221"/>
        <end position="248"/>
    </location>
</feature>
<keyword evidence="2" id="KW-0812">Transmembrane</keyword>
<dbReference type="RefSeq" id="XP_002483657.1">
    <property type="nucleotide sequence ID" value="XM_002483612.1"/>
</dbReference>
<evidence type="ECO:0000313" key="4">
    <source>
        <dbReference type="EMBL" id="EED16422.1"/>
    </source>
</evidence>
<dbReference type="EMBL" id="EQ962656">
    <property type="protein sequence ID" value="EED16422.1"/>
    <property type="molecule type" value="Genomic_DNA"/>
</dbReference>
<feature type="compositionally biased region" description="Low complexity" evidence="1">
    <location>
        <begin position="368"/>
        <end position="387"/>
    </location>
</feature>
<dbReference type="RefSeq" id="XP_002483658.1">
    <property type="nucleotide sequence ID" value="XM_002483613.1"/>
</dbReference>
<keyword evidence="2" id="KW-0472">Membrane</keyword>
<proteinExistence type="predicted"/>
<dbReference type="OrthoDB" id="5426678at2759"/>
<protein>
    <submittedName>
        <fullName evidence="4">Uncharacterized protein</fullName>
    </submittedName>
</protein>
<dbReference type="HOGENOM" id="CLU_051536_1_0_1"/>
<feature type="chain" id="PRO_5007645277" evidence="3">
    <location>
        <begin position="22"/>
        <end position="397"/>
    </location>
</feature>
<dbReference type="GeneID" id="8106254"/>
<accession>B8MHU2</accession>
<dbReference type="eggNOG" id="ENOG502SSVT">
    <property type="taxonomic scope" value="Eukaryota"/>
</dbReference>
<dbReference type="RefSeq" id="XP_002483656.1">
    <property type="nucleotide sequence ID" value="XM_002483611.1"/>
</dbReference>
<feature type="region of interest" description="Disordered" evidence="1">
    <location>
        <begin position="361"/>
        <end position="397"/>
    </location>
</feature>
<keyword evidence="2" id="KW-1133">Transmembrane helix</keyword>
<feature type="signal peptide" evidence="3">
    <location>
        <begin position="1"/>
        <end position="21"/>
    </location>
</feature>
<evidence type="ECO:0000256" key="1">
    <source>
        <dbReference type="SAM" id="MobiDB-lite"/>
    </source>
</evidence>
<keyword evidence="5" id="KW-1185">Reference proteome</keyword>
<gene>
    <name evidence="4" type="ORF">TSTA_015120</name>
</gene>
<dbReference type="EMBL" id="EQ962656">
    <property type="protein sequence ID" value="EED16424.1"/>
    <property type="molecule type" value="Genomic_DNA"/>
</dbReference>
<organism evidence="4 5">
    <name type="scientific">Talaromyces stipitatus (strain ATCC 10500 / CBS 375.48 / QM 6759 / NRRL 1006)</name>
    <name type="common">Penicillium stipitatum</name>
    <dbReference type="NCBI Taxonomy" id="441959"/>
    <lineage>
        <taxon>Eukaryota</taxon>
        <taxon>Fungi</taxon>
        <taxon>Dikarya</taxon>
        <taxon>Ascomycota</taxon>
        <taxon>Pezizomycotina</taxon>
        <taxon>Eurotiomycetes</taxon>
        <taxon>Eurotiomycetidae</taxon>
        <taxon>Eurotiales</taxon>
        <taxon>Trichocomaceae</taxon>
        <taxon>Talaromyces</taxon>
        <taxon>Talaromyces sect. Talaromyces</taxon>
    </lineage>
</organism>
<dbReference type="STRING" id="441959.B8MHU2"/>
<reference evidence="4" key="1">
    <citation type="submission" date="2007-10" db="EMBL/GenBank/DDBJ databases">
        <authorList>
            <person name="Zhao H."/>
            <person name="Waite J.H."/>
        </authorList>
    </citation>
    <scope>NUCLEOTIDE SEQUENCE</scope>
    <source>
        <strain evidence="4">ATCC 10500</strain>
    </source>
</reference>
<keyword evidence="3" id="KW-0732">Signal</keyword>
<dbReference type="AlphaFoldDB" id="B8MHU2"/>
<dbReference type="VEuPathDB" id="FungiDB:TSTA_015120"/>
<dbReference type="Proteomes" id="UP000001745">
    <property type="component" value="Unassembled WGS sequence"/>
</dbReference>
<reference evidence="5" key="2">
    <citation type="journal article" date="2015" name="Genome Announc.">
        <title>Genome sequence of the AIDS-associated pathogen Penicillium marneffei (ATCC18224) and its near taxonomic relative Talaromyces stipitatus (ATCC10500).</title>
        <authorList>
            <person name="Nierman W.C."/>
            <person name="Fedorova-Abrams N.D."/>
            <person name="Andrianopoulos A."/>
        </authorList>
    </citation>
    <scope>NUCLEOTIDE SEQUENCE [LARGE SCALE GENOMIC DNA]</scope>
    <source>
        <strain evidence="5">ATCC 10500 / CBS 375.48 / QM 6759 / NRRL 1006</strain>
    </source>
</reference>
<dbReference type="EMBL" id="EQ962656">
    <property type="protein sequence ID" value="EED16423.1"/>
    <property type="molecule type" value="Genomic_DNA"/>
</dbReference>
<dbReference type="InParanoid" id="B8MHU2"/>
<evidence type="ECO:0000256" key="2">
    <source>
        <dbReference type="SAM" id="Phobius"/>
    </source>
</evidence>
<feature type="compositionally biased region" description="Pro residues" evidence="1">
    <location>
        <begin position="388"/>
        <end position="397"/>
    </location>
</feature>